<protein>
    <submittedName>
        <fullName evidence="2">Molybdopterin-binding protein</fullName>
    </submittedName>
</protein>
<feature type="signal peptide" evidence="1">
    <location>
        <begin position="1"/>
        <end position="20"/>
    </location>
</feature>
<organism evidence="2 3">
    <name type="scientific">Oceanisphaera pacifica</name>
    <dbReference type="NCBI Taxonomy" id="2818389"/>
    <lineage>
        <taxon>Bacteria</taxon>
        <taxon>Pseudomonadati</taxon>
        <taxon>Pseudomonadota</taxon>
        <taxon>Gammaproteobacteria</taxon>
        <taxon>Aeromonadales</taxon>
        <taxon>Aeromonadaceae</taxon>
        <taxon>Oceanisphaera</taxon>
    </lineage>
</organism>
<accession>A0ABS3NCQ7</accession>
<gene>
    <name evidence="2" type="ORF">J3U76_01805</name>
</gene>
<sequence>MKLFSGILMMLLSWHTFAHAEPVVLSVYGKIRMDGQAYSQLDFTLNELQALKQADITTSHPWSNEPRHYHGVDLNDLLDRLFSQQKVLSIQLEAINDFSIEIDWSRIASYMPILAWQEDQRVMSLRNKGPLWLMLPFDKVPSVQQADFIHFMAWQLKSIRVYSEPQ</sequence>
<feature type="chain" id="PRO_5046385472" evidence="1">
    <location>
        <begin position="21"/>
        <end position="166"/>
    </location>
</feature>
<evidence type="ECO:0000313" key="3">
    <source>
        <dbReference type="Proteomes" id="UP000664882"/>
    </source>
</evidence>
<evidence type="ECO:0000256" key="1">
    <source>
        <dbReference type="SAM" id="SignalP"/>
    </source>
</evidence>
<dbReference type="RefSeq" id="WP_208003962.1">
    <property type="nucleotide sequence ID" value="NZ_JAGDFX010000002.1"/>
</dbReference>
<comment type="caution">
    <text evidence="2">The sequence shown here is derived from an EMBL/GenBank/DDBJ whole genome shotgun (WGS) entry which is preliminary data.</text>
</comment>
<dbReference type="InterPro" id="IPR036374">
    <property type="entry name" value="OxRdtase_Mopterin-bd_sf"/>
</dbReference>
<evidence type="ECO:0000313" key="2">
    <source>
        <dbReference type="EMBL" id="MBO1518377.1"/>
    </source>
</evidence>
<name>A0ABS3NCQ7_9GAMM</name>
<keyword evidence="1" id="KW-0732">Signal</keyword>
<keyword evidence="3" id="KW-1185">Reference proteome</keyword>
<proteinExistence type="predicted"/>
<dbReference type="Proteomes" id="UP000664882">
    <property type="component" value="Unassembled WGS sequence"/>
</dbReference>
<dbReference type="SUPFAM" id="SSF56524">
    <property type="entry name" value="Oxidoreductase molybdopterin-binding domain"/>
    <property type="match status" value="1"/>
</dbReference>
<reference evidence="2 3" key="1">
    <citation type="submission" date="2021-03" db="EMBL/GenBank/DDBJ databases">
        <title>Oceanisphaera sp. nov., isolated from the intestine.</title>
        <authorList>
            <person name="Zhao L.-H."/>
            <person name="Shi L.-F."/>
        </authorList>
    </citation>
    <scope>NUCLEOTIDE SEQUENCE [LARGE SCALE GENOMIC DNA]</scope>
    <source>
        <strain evidence="2 3">DM8</strain>
    </source>
</reference>
<dbReference type="EMBL" id="JAGDFX010000002">
    <property type="protein sequence ID" value="MBO1518377.1"/>
    <property type="molecule type" value="Genomic_DNA"/>
</dbReference>